<dbReference type="InterPro" id="IPR043502">
    <property type="entry name" value="DNA/RNA_pol_sf"/>
</dbReference>
<dbReference type="PANTHER" id="PTHR31365">
    <property type="entry name" value="EXPRESSED PROTEIN"/>
    <property type="match status" value="1"/>
</dbReference>
<feature type="compositionally biased region" description="Basic and acidic residues" evidence="1">
    <location>
        <begin position="103"/>
        <end position="112"/>
    </location>
</feature>
<dbReference type="InterPro" id="IPR000477">
    <property type="entry name" value="RT_dom"/>
</dbReference>
<evidence type="ECO:0000259" key="3">
    <source>
        <dbReference type="Pfam" id="PF03372"/>
    </source>
</evidence>
<accession>A0A2N9EEI2</accession>
<reference evidence="6" key="1">
    <citation type="submission" date="2018-02" db="EMBL/GenBank/DDBJ databases">
        <authorList>
            <person name="Cohen D.B."/>
            <person name="Kent A.D."/>
        </authorList>
    </citation>
    <scope>NUCLEOTIDE SEQUENCE</scope>
</reference>
<dbReference type="Pfam" id="PF14392">
    <property type="entry name" value="zf-CCHC_4"/>
    <property type="match status" value="1"/>
</dbReference>
<evidence type="ECO:0000313" key="6">
    <source>
        <dbReference type="EMBL" id="SPC77366.1"/>
    </source>
</evidence>
<feature type="compositionally biased region" description="Basic and acidic residues" evidence="1">
    <location>
        <begin position="156"/>
        <end position="173"/>
    </location>
</feature>
<dbReference type="InterPro" id="IPR025836">
    <property type="entry name" value="Zn_knuckle_CX2CX4HX4C"/>
</dbReference>
<protein>
    <recommendedName>
        <fullName evidence="7">Reverse transcriptase domain-containing protein</fullName>
    </recommendedName>
</protein>
<organism evidence="6">
    <name type="scientific">Fagus sylvatica</name>
    <name type="common">Beechnut</name>
    <dbReference type="NCBI Taxonomy" id="28930"/>
    <lineage>
        <taxon>Eukaryota</taxon>
        <taxon>Viridiplantae</taxon>
        <taxon>Streptophyta</taxon>
        <taxon>Embryophyta</taxon>
        <taxon>Tracheophyta</taxon>
        <taxon>Spermatophyta</taxon>
        <taxon>Magnoliopsida</taxon>
        <taxon>eudicotyledons</taxon>
        <taxon>Gunneridae</taxon>
        <taxon>Pentapetalae</taxon>
        <taxon>rosids</taxon>
        <taxon>fabids</taxon>
        <taxon>Fagales</taxon>
        <taxon>Fagaceae</taxon>
        <taxon>Fagus</taxon>
    </lineage>
</organism>
<feature type="domain" description="DUF4283" evidence="4">
    <location>
        <begin position="328"/>
        <end position="394"/>
    </location>
</feature>
<evidence type="ECO:0000259" key="2">
    <source>
        <dbReference type="Pfam" id="PF00078"/>
    </source>
</evidence>
<evidence type="ECO:0000259" key="5">
    <source>
        <dbReference type="Pfam" id="PF14392"/>
    </source>
</evidence>
<sequence>MVGGGSRRDEGSLVINNTNVFAALDSLRKKKKSDKDRKSGKGSSNSKGQAQTKEPEPQVFWAPAPLNAKSWADVDDEDDDDYYATTAPANAVWGLPDQQQSSSKDEPSHVEDSESEEDILDEGDDDVEEEHEHEPEVPVHPETEVKKLPEVSVPAKETERQLSKKERKKKELAELEALLADFGVTQKDSNDQDESSGVAQERKDGEANADGEKKENASMESKSAKKKKKKDKTSKEVKEAQDQPNNADVTNGLDEAAGTEQPEEDASAVDVKERLKKMASVKKKKSSKEMDTAAKAAAHEAAARSARLAAAKKKEKNHYNQQPVRSFNVEAFKGIVRMLWTGLGGVTIRDIDDNLFLAVFKEENDLERVFVQSPWTFDKKLIQIVRFEGDLQPTEVKFTHSAFWIRVYNLPIKSMIREVGEDIGREIGGFLKVDVPDNGLGWGKYLRIRVDIDITQPLLRGKQLRKDEGEGGTPFWVDFKYEHLPIFCYRCGIIGHNDCQYRVAHEISGLNLMMRMMIVPEVSLRRMRNNMETLESIIPTPAEEVVMHTGVVANNPEPHPMEVQSVSTEDKRGEKKGDNDRREDYHSEGIMSDMNQFVTDQSATIFPQNLHADNHVEEVGPLLHVESGQVAPITYSRPFTWKNELGAAVDMGDVAQELRFKRRQLSGVIVNELHSMVKQKGPNIVFLMETRLPVRSLEWLRVRLGMLGCFGVERNGTGGGLALLWDATVTVNIQSYSTHHIDVDVIQQEGVHWRLTGFYGHPERALRYHSWNLLRHLCQSQVSPWLVLGDFNEIMQLEEKWGGQDRSVAQMTAFREALSNCLLQDLGYQGADFTWTNGRKDAGLVRVRLDRSVANEAWFQLFPTAINSHIPVASSDHMALLLDTMENTLPIGTAMFRVSEKIKQCCINLLQWNQSHVRVTPKLIEFKQRKLEEMELQPCELYDGEPTEIERIAIEYFAGLFTSSQPHAIDEVVQEADWVVMQGMNDRLMSPFTHEEVRKALFQMHPSKAPGPDGMSALFFQKYWHVIGTDISIAVLDFLNFGRMLGSVNFTHIVLIPKVANPERITQFRPISLCNVLYKIASKVLVNKMKSMLPQVISDSQSAFVPGRMITDNVIIAFETLHYLKNLRGGKNHQMAVKLDMSKAYDKVEWGFLKAMMLKLGFYAKWVDIVMTCVTTVTYAVMVNGEPKGYVKPTRVKSAYQRLLSQIHVAEASTSSTHSAESQLWTSIWSTSVPPKKQRPLIKFSGDVSLHNGFRSACARFQGCGGSSYVFDITVEWGCDPSSCKVHSGSIEICL</sequence>
<feature type="compositionally biased region" description="Acidic residues" evidence="1">
    <location>
        <begin position="113"/>
        <end position="129"/>
    </location>
</feature>
<name>A0A2N9EEI2_FAGSY</name>
<proteinExistence type="predicted"/>
<dbReference type="EMBL" id="OIVN01000269">
    <property type="protein sequence ID" value="SPC77366.1"/>
    <property type="molecule type" value="Genomic_DNA"/>
</dbReference>
<dbReference type="SUPFAM" id="SSF56219">
    <property type="entry name" value="DNase I-like"/>
    <property type="match status" value="1"/>
</dbReference>
<dbReference type="SUPFAM" id="SSF56672">
    <property type="entry name" value="DNA/RNA polymerases"/>
    <property type="match status" value="1"/>
</dbReference>
<dbReference type="InterPro" id="IPR005135">
    <property type="entry name" value="Endo/exonuclease/phosphatase"/>
</dbReference>
<dbReference type="GO" id="GO:0003824">
    <property type="term" value="F:catalytic activity"/>
    <property type="evidence" value="ECO:0007669"/>
    <property type="project" value="InterPro"/>
</dbReference>
<dbReference type="InterPro" id="IPR036691">
    <property type="entry name" value="Endo/exonu/phosph_ase_sf"/>
</dbReference>
<dbReference type="Pfam" id="PF03372">
    <property type="entry name" value="Exo_endo_phos"/>
    <property type="match status" value="1"/>
</dbReference>
<feature type="region of interest" description="Disordered" evidence="1">
    <location>
        <begin position="552"/>
        <end position="588"/>
    </location>
</feature>
<feature type="compositionally biased region" description="Basic and acidic residues" evidence="1">
    <location>
        <begin position="568"/>
        <end position="587"/>
    </location>
</feature>
<dbReference type="Pfam" id="PF00078">
    <property type="entry name" value="RVT_1"/>
    <property type="match status" value="1"/>
</dbReference>
<dbReference type="Gene3D" id="3.60.10.10">
    <property type="entry name" value="Endonuclease/exonuclease/phosphatase"/>
    <property type="match status" value="1"/>
</dbReference>
<dbReference type="PANTHER" id="PTHR31365:SF15">
    <property type="entry name" value="EXPRESSED PROTEIN"/>
    <property type="match status" value="1"/>
</dbReference>
<evidence type="ECO:0000256" key="1">
    <source>
        <dbReference type="SAM" id="MobiDB-lite"/>
    </source>
</evidence>
<gene>
    <name evidence="6" type="ORF">FSB_LOCUS5248</name>
</gene>
<feature type="compositionally biased region" description="Basic and acidic residues" evidence="1">
    <location>
        <begin position="130"/>
        <end position="149"/>
    </location>
</feature>
<feature type="domain" description="Zinc knuckle CX2CX4HX4C" evidence="5">
    <location>
        <begin position="452"/>
        <end position="498"/>
    </location>
</feature>
<evidence type="ECO:0000259" key="4">
    <source>
        <dbReference type="Pfam" id="PF14111"/>
    </source>
</evidence>
<feature type="domain" description="Endonuclease/exonuclease/phosphatase" evidence="3">
    <location>
        <begin position="672"/>
        <end position="877"/>
    </location>
</feature>
<dbReference type="InterPro" id="IPR025558">
    <property type="entry name" value="DUF4283"/>
</dbReference>
<evidence type="ECO:0008006" key="7">
    <source>
        <dbReference type="Google" id="ProtNLM"/>
    </source>
</evidence>
<feature type="compositionally biased region" description="Acidic residues" evidence="1">
    <location>
        <begin position="73"/>
        <end position="82"/>
    </location>
</feature>
<dbReference type="CDD" id="cd01650">
    <property type="entry name" value="RT_nLTR_like"/>
    <property type="match status" value="1"/>
</dbReference>
<feature type="region of interest" description="Disordered" evidence="1">
    <location>
        <begin position="26"/>
        <end position="271"/>
    </location>
</feature>
<feature type="compositionally biased region" description="Basic and acidic residues" evidence="1">
    <location>
        <begin position="200"/>
        <end position="217"/>
    </location>
</feature>
<feature type="domain" description="Reverse transcriptase" evidence="2">
    <location>
        <begin position="1060"/>
        <end position="1171"/>
    </location>
</feature>
<dbReference type="Pfam" id="PF14111">
    <property type="entry name" value="DUF4283"/>
    <property type="match status" value="1"/>
</dbReference>